<evidence type="ECO:0000313" key="3">
    <source>
        <dbReference type="EMBL" id="OBZ75903.1"/>
    </source>
</evidence>
<feature type="transmembrane region" description="Helical" evidence="2">
    <location>
        <begin position="43"/>
        <end position="67"/>
    </location>
</feature>
<feature type="region of interest" description="Disordered" evidence="1">
    <location>
        <begin position="143"/>
        <end position="171"/>
    </location>
</feature>
<feature type="transmembrane region" description="Helical" evidence="2">
    <location>
        <begin position="88"/>
        <end position="109"/>
    </location>
</feature>
<keyword evidence="2" id="KW-1133">Transmembrane helix</keyword>
<organism evidence="3 4">
    <name type="scientific">Grifola frondosa</name>
    <name type="common">Maitake</name>
    <name type="synonym">Polyporus frondosus</name>
    <dbReference type="NCBI Taxonomy" id="5627"/>
    <lineage>
        <taxon>Eukaryota</taxon>
        <taxon>Fungi</taxon>
        <taxon>Dikarya</taxon>
        <taxon>Basidiomycota</taxon>
        <taxon>Agaricomycotina</taxon>
        <taxon>Agaricomycetes</taxon>
        <taxon>Polyporales</taxon>
        <taxon>Grifolaceae</taxon>
        <taxon>Grifola</taxon>
    </lineage>
</organism>
<evidence type="ECO:0000256" key="2">
    <source>
        <dbReference type="SAM" id="Phobius"/>
    </source>
</evidence>
<dbReference type="EMBL" id="LUGG01000004">
    <property type="protein sequence ID" value="OBZ75903.1"/>
    <property type="molecule type" value="Genomic_DNA"/>
</dbReference>
<sequence length="171" mass="18942">MSVGFVGVIVGIVCTVFTRKPNEDAIPHLYNVPICQLSLSVQQVYYLLGSYIVLLLADATVFLLTVVKVAQIRQHFPEGLFEIMLRDGIIYFGILVVLNISNICTLLLADPPEKVISLTATNVMSSTLIARWILNLRDPNLHGSPSQSSTDRYSSRTIAFQQEQSRDGTQS</sequence>
<keyword evidence="2" id="KW-0472">Membrane</keyword>
<comment type="caution">
    <text evidence="3">The sequence shown here is derived from an EMBL/GenBank/DDBJ whole genome shotgun (WGS) entry which is preliminary data.</text>
</comment>
<gene>
    <name evidence="3" type="ORF">A0H81_04255</name>
</gene>
<accession>A0A1C7MG86</accession>
<evidence type="ECO:0000313" key="4">
    <source>
        <dbReference type="Proteomes" id="UP000092993"/>
    </source>
</evidence>
<dbReference type="AlphaFoldDB" id="A0A1C7MG86"/>
<evidence type="ECO:0000256" key="1">
    <source>
        <dbReference type="SAM" id="MobiDB-lite"/>
    </source>
</evidence>
<protein>
    <submittedName>
        <fullName evidence="3">Uncharacterized protein</fullName>
    </submittedName>
</protein>
<name>A0A1C7MG86_GRIFR</name>
<dbReference type="Proteomes" id="UP000092993">
    <property type="component" value="Unassembled WGS sequence"/>
</dbReference>
<proteinExistence type="predicted"/>
<keyword evidence="4" id="KW-1185">Reference proteome</keyword>
<keyword evidence="2" id="KW-0812">Transmembrane</keyword>
<dbReference type="OrthoDB" id="3261349at2759"/>
<reference evidence="3 4" key="1">
    <citation type="submission" date="2016-03" db="EMBL/GenBank/DDBJ databases">
        <title>Whole genome sequencing of Grifola frondosa 9006-11.</title>
        <authorList>
            <person name="Min B."/>
            <person name="Park H."/>
            <person name="Kim J.-G."/>
            <person name="Cho H."/>
            <person name="Oh Y.-L."/>
            <person name="Kong W.-S."/>
            <person name="Choi I.-G."/>
        </authorList>
    </citation>
    <scope>NUCLEOTIDE SEQUENCE [LARGE SCALE GENOMIC DNA]</scope>
    <source>
        <strain evidence="3 4">9006-11</strain>
    </source>
</reference>